<dbReference type="Pfam" id="PF07309">
    <property type="entry name" value="FlaF"/>
    <property type="match status" value="1"/>
</dbReference>
<keyword evidence="1" id="KW-0969">Cilium</keyword>
<evidence type="ECO:0000313" key="1">
    <source>
        <dbReference type="EMBL" id="NOJ41289.1"/>
    </source>
</evidence>
<keyword evidence="2" id="KW-1185">Reference proteome</keyword>
<accession>A0A7Y4GSQ0</accession>
<organism evidence="1 2">
    <name type="scientific">Bradyrhizobium australiense</name>
    <dbReference type="NCBI Taxonomy" id="2721161"/>
    <lineage>
        <taxon>Bacteria</taxon>
        <taxon>Pseudomonadati</taxon>
        <taxon>Pseudomonadota</taxon>
        <taxon>Alphaproteobacteria</taxon>
        <taxon>Hyphomicrobiales</taxon>
        <taxon>Nitrobacteraceae</taxon>
        <taxon>Bradyrhizobium</taxon>
    </lineage>
</organism>
<sequence>MSSAAAKAYARVATTTSSPRDIEAQALLKAANKLQVIVTDENATIEQISEALMFNRKLWAIFLSDVLRDDNQQPLEVRQNIANLGIFVLSQTMALQISPQVEHIKPLIEINRNLAAGLSGRA</sequence>
<gene>
    <name evidence="1" type="primary">flaF</name>
    <name evidence="1" type="ORF">HCN58_17040</name>
</gene>
<keyword evidence="1" id="KW-0966">Cell projection</keyword>
<name>A0A7Y4GSQ0_9BRAD</name>
<comment type="caution">
    <text evidence="1">The sequence shown here is derived from an EMBL/GenBank/DDBJ whole genome shotgun (WGS) entry which is preliminary data.</text>
</comment>
<dbReference type="RefSeq" id="WP_171580552.1">
    <property type="nucleotide sequence ID" value="NZ_JAAVLX010000005.1"/>
</dbReference>
<protein>
    <submittedName>
        <fullName evidence="1">Flagellar biosynthesis regulator FlaF</fullName>
    </submittedName>
</protein>
<dbReference type="EMBL" id="JAAVLX010000005">
    <property type="protein sequence ID" value="NOJ41289.1"/>
    <property type="molecule type" value="Genomic_DNA"/>
</dbReference>
<dbReference type="InterPro" id="IPR010845">
    <property type="entry name" value="FlaF"/>
</dbReference>
<dbReference type="AlphaFoldDB" id="A0A7Y4GSQ0"/>
<evidence type="ECO:0000313" key="2">
    <source>
        <dbReference type="Proteomes" id="UP000544122"/>
    </source>
</evidence>
<dbReference type="Proteomes" id="UP000544122">
    <property type="component" value="Unassembled WGS sequence"/>
</dbReference>
<proteinExistence type="predicted"/>
<dbReference type="GO" id="GO:0044781">
    <property type="term" value="P:bacterial-type flagellum organization"/>
    <property type="evidence" value="ECO:0007669"/>
    <property type="project" value="InterPro"/>
</dbReference>
<reference evidence="1 2" key="1">
    <citation type="submission" date="2020-03" db="EMBL/GenBank/DDBJ databases">
        <title>Bradyrhizobium diversity isolated from nodules of Indigofera sp.</title>
        <authorList>
            <person name="Klepa M."/>
            <person name="Helene L."/>
            <person name="Hungria M."/>
        </authorList>
    </citation>
    <scope>NUCLEOTIDE SEQUENCE [LARGE SCALE GENOMIC DNA]</scope>
    <source>
        <strain evidence="1 2">WSM 1791</strain>
    </source>
</reference>
<keyword evidence="1" id="KW-0282">Flagellum</keyword>
<dbReference type="NCBIfam" id="NF009435">
    <property type="entry name" value="PRK12794.1"/>
    <property type="match status" value="1"/>
</dbReference>